<keyword evidence="2" id="KW-0378">Hydrolase</keyword>
<dbReference type="PANTHER" id="PTHR30337:SF0">
    <property type="entry name" value="NUCLEASE SBCCD SUBUNIT D"/>
    <property type="match status" value="1"/>
</dbReference>
<organism evidence="5 6">
    <name type="scientific">Halomonas piscis</name>
    <dbReference type="NCBI Taxonomy" id="3031727"/>
    <lineage>
        <taxon>Bacteria</taxon>
        <taxon>Pseudomonadati</taxon>
        <taxon>Pseudomonadota</taxon>
        <taxon>Gammaproteobacteria</taxon>
        <taxon>Oceanospirillales</taxon>
        <taxon>Halomonadaceae</taxon>
        <taxon>Halomonas</taxon>
    </lineage>
</organism>
<dbReference type="PIRSF" id="PIRSF033093">
    <property type="entry name" value="UCP_ML1119"/>
    <property type="match status" value="1"/>
</dbReference>
<dbReference type="InterPro" id="IPR029052">
    <property type="entry name" value="Metallo-depent_PP-like"/>
</dbReference>
<dbReference type="Proteomes" id="UP001301869">
    <property type="component" value="Chromosome"/>
</dbReference>
<accession>A0ABY9Z1E5</accession>
<evidence type="ECO:0000313" key="5">
    <source>
        <dbReference type="EMBL" id="WNK20956.1"/>
    </source>
</evidence>
<sequence length="377" mass="40620">MLRFLHTADWQIGRQYARFEVEDAAALAEARFTAVERLAGLATEEQVSAVLVAGDIFDAQGLSNRTLHRTFQAMSGFAGPWVLLPGNHDAALAESIWSRAQRIGAVPDNVHVLTRPEPLRLDAIGAAILPAPLTQRQTHEDLTAWFDDAATPDGLVRIGLAHGSVEGQLPESADSPNPIAADRAATARLDYLALGDWHGLKQVDARTWYSGTPEQERFKNNGAGQALLVEIDRPGAVPRVEARATGQYGWYQWRRRLAVASDLDALLEELAALPAMSVIDLTLAGELDLAGKQHLDQALSAAAGRHRSLQVDTAELALSPTAEDLADLHADGYVGHVIRELQEQQTGDGEGADTARRALGILAGLLRERPSAKESSS</sequence>
<evidence type="ECO:0000313" key="6">
    <source>
        <dbReference type="Proteomes" id="UP001301869"/>
    </source>
</evidence>
<keyword evidence="1" id="KW-0540">Nuclease</keyword>
<dbReference type="PANTHER" id="PTHR30337">
    <property type="entry name" value="COMPONENT OF ATP-DEPENDENT DSDNA EXONUCLEASE"/>
    <property type="match status" value="1"/>
</dbReference>
<dbReference type="Gene3D" id="3.60.21.10">
    <property type="match status" value="1"/>
</dbReference>
<dbReference type="SUPFAM" id="SSF56300">
    <property type="entry name" value="Metallo-dependent phosphatases"/>
    <property type="match status" value="1"/>
</dbReference>
<reference evidence="5 6" key="1">
    <citation type="submission" date="2023-03" db="EMBL/GenBank/DDBJ databases">
        <title>Halomonas sp. nov., isolated from Korean tranditional fermented seafood 'Jeotgal'.</title>
        <authorList>
            <person name="Kim B."/>
            <person name="Shin N.-R."/>
        </authorList>
    </citation>
    <scope>NUCLEOTIDE SEQUENCE [LARGE SCALE GENOMIC DNA]</scope>
    <source>
        <strain evidence="5 6">SG2L-4</strain>
    </source>
</reference>
<dbReference type="InterPro" id="IPR004843">
    <property type="entry name" value="Calcineurin-like_PHP"/>
</dbReference>
<gene>
    <name evidence="5" type="ORF">P1P91_04575</name>
</gene>
<dbReference type="InterPro" id="IPR050535">
    <property type="entry name" value="DNA_Repair-Maintenance_Comp"/>
</dbReference>
<protein>
    <submittedName>
        <fullName evidence="5">DNA repair exonuclease</fullName>
    </submittedName>
</protein>
<name>A0ABY9Z1E5_9GAMM</name>
<evidence type="ECO:0000259" key="4">
    <source>
        <dbReference type="Pfam" id="PF00149"/>
    </source>
</evidence>
<feature type="domain" description="Calcineurin-like phosphoesterase" evidence="4">
    <location>
        <begin position="2"/>
        <end position="166"/>
    </location>
</feature>
<keyword evidence="3 5" id="KW-0269">Exonuclease</keyword>
<dbReference type="Pfam" id="PF00149">
    <property type="entry name" value="Metallophos"/>
    <property type="match status" value="1"/>
</dbReference>
<dbReference type="InterPro" id="IPR041796">
    <property type="entry name" value="Mre11_N"/>
</dbReference>
<proteinExistence type="predicted"/>
<dbReference type="EMBL" id="CP119391">
    <property type="protein sequence ID" value="WNK20956.1"/>
    <property type="molecule type" value="Genomic_DNA"/>
</dbReference>
<dbReference type="InterPro" id="IPR014577">
    <property type="entry name" value="UCP033093_metalloPase"/>
</dbReference>
<dbReference type="RefSeq" id="WP_311884843.1">
    <property type="nucleotide sequence ID" value="NZ_CP119391.1"/>
</dbReference>
<evidence type="ECO:0000256" key="1">
    <source>
        <dbReference type="ARBA" id="ARBA00022722"/>
    </source>
</evidence>
<dbReference type="GO" id="GO:0004527">
    <property type="term" value="F:exonuclease activity"/>
    <property type="evidence" value="ECO:0007669"/>
    <property type="project" value="UniProtKB-KW"/>
</dbReference>
<keyword evidence="6" id="KW-1185">Reference proteome</keyword>
<evidence type="ECO:0000256" key="2">
    <source>
        <dbReference type="ARBA" id="ARBA00022801"/>
    </source>
</evidence>
<dbReference type="CDD" id="cd00840">
    <property type="entry name" value="MPP_Mre11_N"/>
    <property type="match status" value="1"/>
</dbReference>
<evidence type="ECO:0000256" key="3">
    <source>
        <dbReference type="ARBA" id="ARBA00022839"/>
    </source>
</evidence>